<keyword evidence="1" id="KW-0805">Transcription regulation</keyword>
<dbReference type="InterPro" id="IPR000812">
    <property type="entry name" value="TFIIB"/>
</dbReference>
<dbReference type="GO" id="GO:0070897">
    <property type="term" value="P:transcription preinitiation complex assembly"/>
    <property type="evidence" value="ECO:0007669"/>
    <property type="project" value="InterPro"/>
</dbReference>
<protein>
    <recommendedName>
        <fullName evidence="3">Transcription factor TFIIB cyclin-like domain-containing protein</fullName>
    </recommendedName>
</protein>
<feature type="domain" description="Transcription factor TFIIB cyclin-like" evidence="3">
    <location>
        <begin position="223"/>
        <end position="307"/>
    </location>
</feature>
<dbReference type="PANTHER" id="PTHR11618:SF13">
    <property type="entry name" value="TRANSCRIPTION INITIATION FACTOR IIB"/>
    <property type="match status" value="1"/>
</dbReference>
<evidence type="ECO:0000259" key="3">
    <source>
        <dbReference type="Pfam" id="PF00382"/>
    </source>
</evidence>
<sequence>MNDTEEDIWNIMDDLKEEEYVKENGERDTSIICSCGCDEFIVEDAMQICSKCSSICSKVIDNTAEWRYYGNDSKSDDPSRCGLPTNSLLPKSSLGSMIGGNKYGNNYDIRRIRKFIAWNSMPYNERTLWLVFDILTSNSLSNGIPQKVVDDAKVLYKNASEKKISRGDNKEGLIASCIYHSCLMNNIPRSSKEIAKMFDINPVILNKGNTRFQTLLQINVVSSSPIDFISRYCCQLNMKLTDIENCKKLILFLEENEIMSDNSPTSSCAAILYYYSEKNKLGYTKKQFADICNVSEVTVIKGFKTISKYDKFINKTFNSIKEDTINNN</sequence>
<name>A0A6C0DMJ3_9ZZZZ</name>
<evidence type="ECO:0000313" key="4">
    <source>
        <dbReference type="EMBL" id="QHT17711.1"/>
    </source>
</evidence>
<dbReference type="InterPro" id="IPR036915">
    <property type="entry name" value="Cyclin-like_sf"/>
</dbReference>
<dbReference type="GO" id="GO:0097550">
    <property type="term" value="C:transcription preinitiation complex"/>
    <property type="evidence" value="ECO:0007669"/>
    <property type="project" value="TreeGrafter"/>
</dbReference>
<dbReference type="GO" id="GO:0017025">
    <property type="term" value="F:TBP-class protein binding"/>
    <property type="evidence" value="ECO:0007669"/>
    <property type="project" value="InterPro"/>
</dbReference>
<dbReference type="InterPro" id="IPR013150">
    <property type="entry name" value="TFIIB_cyclin"/>
</dbReference>
<proteinExistence type="predicted"/>
<accession>A0A6C0DMJ3</accession>
<dbReference type="Gene3D" id="1.10.472.170">
    <property type="match status" value="1"/>
</dbReference>
<dbReference type="SUPFAM" id="SSF47954">
    <property type="entry name" value="Cyclin-like"/>
    <property type="match status" value="2"/>
</dbReference>
<evidence type="ECO:0000256" key="2">
    <source>
        <dbReference type="ARBA" id="ARBA00023163"/>
    </source>
</evidence>
<dbReference type="GO" id="GO:0005634">
    <property type="term" value="C:nucleus"/>
    <property type="evidence" value="ECO:0007669"/>
    <property type="project" value="TreeGrafter"/>
</dbReference>
<dbReference type="Pfam" id="PF00382">
    <property type="entry name" value="TFIIB"/>
    <property type="match status" value="2"/>
</dbReference>
<evidence type="ECO:0000256" key="1">
    <source>
        <dbReference type="ARBA" id="ARBA00023015"/>
    </source>
</evidence>
<feature type="domain" description="Transcription factor TFIIB cyclin-like" evidence="3">
    <location>
        <begin position="143"/>
        <end position="207"/>
    </location>
</feature>
<reference evidence="4" key="1">
    <citation type="journal article" date="2020" name="Nature">
        <title>Giant virus diversity and host interactions through global metagenomics.</title>
        <authorList>
            <person name="Schulz F."/>
            <person name="Roux S."/>
            <person name="Paez-Espino D."/>
            <person name="Jungbluth S."/>
            <person name="Walsh D.A."/>
            <person name="Denef V.J."/>
            <person name="McMahon K.D."/>
            <person name="Konstantinidis K.T."/>
            <person name="Eloe-Fadrosh E.A."/>
            <person name="Kyrpides N.C."/>
            <person name="Woyke T."/>
        </authorList>
    </citation>
    <scope>NUCLEOTIDE SEQUENCE</scope>
    <source>
        <strain evidence="4">GVMAG-M-3300023174-30</strain>
    </source>
</reference>
<dbReference type="PANTHER" id="PTHR11618">
    <property type="entry name" value="TRANSCRIPTION INITIATION FACTOR IIB-RELATED"/>
    <property type="match status" value="1"/>
</dbReference>
<organism evidence="4">
    <name type="scientific">viral metagenome</name>
    <dbReference type="NCBI Taxonomy" id="1070528"/>
    <lineage>
        <taxon>unclassified sequences</taxon>
        <taxon>metagenomes</taxon>
        <taxon>organismal metagenomes</taxon>
    </lineage>
</organism>
<dbReference type="EMBL" id="MN739643">
    <property type="protein sequence ID" value="QHT17711.1"/>
    <property type="molecule type" value="Genomic_DNA"/>
</dbReference>
<keyword evidence="2" id="KW-0804">Transcription</keyword>
<dbReference type="PRINTS" id="PR00685">
    <property type="entry name" value="TIFACTORIIB"/>
</dbReference>
<dbReference type="AlphaFoldDB" id="A0A6C0DMJ3"/>
<dbReference type="Gene3D" id="1.10.472.10">
    <property type="entry name" value="Cyclin-like"/>
    <property type="match status" value="1"/>
</dbReference>